<dbReference type="CDD" id="cd08010">
    <property type="entry name" value="MltG_like"/>
    <property type="match status" value="1"/>
</dbReference>
<dbReference type="Proteomes" id="UP000767334">
    <property type="component" value="Unassembled WGS sequence"/>
</dbReference>
<dbReference type="PANTHER" id="PTHR30518">
    <property type="entry name" value="ENDOLYTIC MUREIN TRANSGLYCOSYLASE"/>
    <property type="match status" value="1"/>
</dbReference>
<comment type="catalytic activity">
    <reaction evidence="7">
        <text>a peptidoglycan chain = a peptidoglycan chain with N-acetyl-1,6-anhydromuramyl-[peptide] at the reducing end + a peptidoglycan chain with N-acetylglucosamine at the non-reducing end.</text>
        <dbReference type="EC" id="4.2.2.29"/>
    </reaction>
</comment>
<evidence type="ECO:0000256" key="7">
    <source>
        <dbReference type="HAMAP-Rule" id="MF_02065"/>
    </source>
</evidence>
<dbReference type="InterPro" id="IPR003770">
    <property type="entry name" value="MLTG-like"/>
</dbReference>
<evidence type="ECO:0000256" key="4">
    <source>
        <dbReference type="ARBA" id="ARBA00023136"/>
    </source>
</evidence>
<organism evidence="9 10">
    <name type="scientific">Clostridium saudiense</name>
    <dbReference type="NCBI Taxonomy" id="1414720"/>
    <lineage>
        <taxon>Bacteria</taxon>
        <taxon>Bacillati</taxon>
        <taxon>Bacillota</taxon>
        <taxon>Clostridia</taxon>
        <taxon>Eubacteriales</taxon>
        <taxon>Clostridiaceae</taxon>
        <taxon>Clostridium</taxon>
    </lineage>
</organism>
<evidence type="ECO:0000256" key="3">
    <source>
        <dbReference type="ARBA" id="ARBA00022989"/>
    </source>
</evidence>
<keyword evidence="1 7" id="KW-1003">Cell membrane</keyword>
<dbReference type="HAMAP" id="MF_02065">
    <property type="entry name" value="MltG"/>
    <property type="match status" value="1"/>
</dbReference>
<name>A0ABS2FGL9_9CLOT</name>
<evidence type="ECO:0000256" key="6">
    <source>
        <dbReference type="ARBA" id="ARBA00023316"/>
    </source>
</evidence>
<gene>
    <name evidence="7 9" type="primary">mltG</name>
    <name evidence="9" type="ORF">H6A19_10025</name>
</gene>
<dbReference type="Pfam" id="PF02618">
    <property type="entry name" value="YceG"/>
    <property type="match status" value="1"/>
</dbReference>
<evidence type="ECO:0000313" key="9">
    <source>
        <dbReference type="EMBL" id="MBM6819668.1"/>
    </source>
</evidence>
<comment type="function">
    <text evidence="7">Functions as a peptidoglycan terminase that cleaves nascent peptidoglycan strands endolytically to terminate their elongation.</text>
</comment>
<evidence type="ECO:0000256" key="2">
    <source>
        <dbReference type="ARBA" id="ARBA00022692"/>
    </source>
</evidence>
<accession>A0ABS2FGL9</accession>
<feature type="site" description="Important for catalytic activity" evidence="7">
    <location>
        <position position="246"/>
    </location>
</feature>
<keyword evidence="4 7" id="KW-0472">Membrane</keyword>
<feature type="region of interest" description="Disordered" evidence="8">
    <location>
        <begin position="1"/>
        <end position="28"/>
    </location>
</feature>
<evidence type="ECO:0000256" key="1">
    <source>
        <dbReference type="ARBA" id="ARBA00022475"/>
    </source>
</evidence>
<dbReference type="Gene3D" id="3.30.1490.480">
    <property type="entry name" value="Endolytic murein transglycosylase"/>
    <property type="match status" value="2"/>
</dbReference>
<protein>
    <recommendedName>
        <fullName evidence="7">Endolytic murein transglycosylase</fullName>
        <ecNumber evidence="7">4.2.2.29</ecNumber>
    </recommendedName>
    <alternativeName>
        <fullName evidence="7">Peptidoglycan lytic transglycosylase</fullName>
    </alternativeName>
    <alternativeName>
        <fullName evidence="7">Peptidoglycan polymerization terminase</fullName>
    </alternativeName>
</protein>
<evidence type="ECO:0000256" key="8">
    <source>
        <dbReference type="SAM" id="MobiDB-lite"/>
    </source>
</evidence>
<keyword evidence="2 7" id="KW-0812">Transmembrane</keyword>
<dbReference type="NCBIfam" id="TIGR00247">
    <property type="entry name" value="endolytic transglycosylase MltG"/>
    <property type="match status" value="1"/>
</dbReference>
<evidence type="ECO:0000256" key="5">
    <source>
        <dbReference type="ARBA" id="ARBA00023239"/>
    </source>
</evidence>
<evidence type="ECO:0000313" key="10">
    <source>
        <dbReference type="Proteomes" id="UP000767334"/>
    </source>
</evidence>
<comment type="caution">
    <text evidence="9">The sequence shown here is derived from an EMBL/GenBank/DDBJ whole genome shotgun (WGS) entry which is preliminary data.</text>
</comment>
<keyword evidence="6 7" id="KW-0961">Cell wall biogenesis/degradation</keyword>
<reference evidence="9 10" key="1">
    <citation type="journal article" date="2021" name="Sci. Rep.">
        <title>The distribution of antibiotic resistance genes in chicken gut microbiota commensals.</title>
        <authorList>
            <person name="Juricova H."/>
            <person name="Matiasovicova J."/>
            <person name="Kubasova T."/>
            <person name="Cejkova D."/>
            <person name="Rychlik I."/>
        </authorList>
    </citation>
    <scope>NUCLEOTIDE SEQUENCE [LARGE SCALE GENOMIC DNA]</scope>
    <source>
        <strain evidence="9 10">An435</strain>
    </source>
</reference>
<proteinExistence type="inferred from homology"/>
<dbReference type="PANTHER" id="PTHR30518:SF2">
    <property type="entry name" value="ENDOLYTIC MUREIN TRANSGLYCOSYLASE"/>
    <property type="match status" value="1"/>
</dbReference>
<keyword evidence="3 7" id="KW-1133">Transmembrane helix</keyword>
<keyword evidence="5 7" id="KW-0456">Lyase</keyword>
<dbReference type="EC" id="4.2.2.29" evidence="7"/>
<comment type="similarity">
    <text evidence="7">Belongs to the transglycosylase MltG family.</text>
</comment>
<dbReference type="RefSeq" id="WP_148324886.1">
    <property type="nucleotide sequence ID" value="NZ_JACJLL010000056.1"/>
</dbReference>
<dbReference type="EMBL" id="JACJLL010000056">
    <property type="protein sequence ID" value="MBM6819668.1"/>
    <property type="molecule type" value="Genomic_DNA"/>
</dbReference>
<sequence length="359" mass="40791">MKKRTKNTGRPLTKKKAKNTGKPLRRKRAKSTRRALIILLLIIVIALASVFISTVKKPLKISDSEVVNVQEGDSFYSIINRLSSENKIKSPFIIKIYTKLTGLDLEVIPGSHTLDKSMSINDIAKTLKDTNNANAITVTIPEGFNVEDIAARVEEKGICTKDEFLNAVKSYPLPSYVKDNPDKRYNLEGFLFPDTYNFEVGVQPEYIIETMIKRFEEVWSKITEGLDIKEDDIEKVINVASIIEKEARVDEDRPLIASVIYNRLDQDMPLQIDATVIYAHGYYIENVRNRHLAIESKYNTYLHKGLPVGPICNPGAPSIEAALNPATTNYLFYLLASDDEHYFTDNYDDFLKKKEELGY</sequence>
<keyword evidence="10" id="KW-1185">Reference proteome</keyword>